<dbReference type="KEGG" id="dto:TOL2_C18800"/>
<reference evidence="2 3" key="1">
    <citation type="journal article" date="2013" name="Environ. Microbiol.">
        <title>Complete genome, catabolic sub-proteomes and key-metabolites of Desulfobacula toluolica Tol2, a marine, aromatic compound-degrading, sulfate-reducing bacterium.</title>
        <authorList>
            <person name="Wohlbrand L."/>
            <person name="Jacob J.H."/>
            <person name="Kube M."/>
            <person name="Mussmann M."/>
            <person name="Jarling R."/>
            <person name="Beck A."/>
            <person name="Amann R."/>
            <person name="Wilkes H."/>
            <person name="Reinhardt R."/>
            <person name="Rabus R."/>
        </authorList>
    </citation>
    <scope>NUCLEOTIDE SEQUENCE [LARGE SCALE GENOMIC DNA]</scope>
    <source>
        <strain evidence="3">DSM 7467 / Tol2</strain>
    </source>
</reference>
<dbReference type="OrthoDB" id="9784809at2"/>
<dbReference type="STRING" id="651182.TOL2_C18800"/>
<gene>
    <name evidence="2" type="ordered locus">TOL2_C18800</name>
</gene>
<name>K0NFZ3_DESTT</name>
<dbReference type="Proteomes" id="UP000007347">
    <property type="component" value="Chromosome"/>
</dbReference>
<dbReference type="PANTHER" id="PTHR11635:SF152">
    <property type="entry name" value="CAMP-DEPENDENT PROTEIN KINASE TYPE I REGULATORY SUBUNIT-RELATED"/>
    <property type="match status" value="1"/>
</dbReference>
<dbReference type="InterPro" id="IPR014710">
    <property type="entry name" value="RmlC-like_jellyroll"/>
</dbReference>
<protein>
    <submittedName>
        <fullName evidence="2">Cyclic nucleotide-binding protein</fullName>
    </submittedName>
</protein>
<sequence>MGNPFEKKIDYEKYVRYAQILEKTKWANEFSWDHIRTICLYIHPVSAKKGAVIFKEGQKEESLGIIVKGSIDIFKKNNDQIKKIARLKNSQTFGEMALLDGEPRSATGIAVEDSIIFFISKENLLDIAEDHPKLGFQILWKISKLISQHLRKTTGKLVDYMEK</sequence>
<evidence type="ECO:0000313" key="3">
    <source>
        <dbReference type="Proteomes" id="UP000007347"/>
    </source>
</evidence>
<dbReference type="InterPro" id="IPR018490">
    <property type="entry name" value="cNMP-bd_dom_sf"/>
</dbReference>
<dbReference type="GO" id="GO:0005952">
    <property type="term" value="C:cAMP-dependent protein kinase complex"/>
    <property type="evidence" value="ECO:0007669"/>
    <property type="project" value="InterPro"/>
</dbReference>
<dbReference type="Pfam" id="PF00027">
    <property type="entry name" value="cNMP_binding"/>
    <property type="match status" value="1"/>
</dbReference>
<dbReference type="SUPFAM" id="SSF51206">
    <property type="entry name" value="cAMP-binding domain-like"/>
    <property type="match status" value="1"/>
</dbReference>
<dbReference type="AlphaFoldDB" id="K0NFZ3"/>
<dbReference type="CDD" id="cd00038">
    <property type="entry name" value="CAP_ED"/>
    <property type="match status" value="1"/>
</dbReference>
<dbReference type="PROSITE" id="PS50042">
    <property type="entry name" value="CNMP_BINDING_3"/>
    <property type="match status" value="1"/>
</dbReference>
<accession>K0NFZ3</accession>
<dbReference type="GO" id="GO:0034236">
    <property type="term" value="F:protein kinase A catalytic subunit binding"/>
    <property type="evidence" value="ECO:0007669"/>
    <property type="project" value="TreeGrafter"/>
</dbReference>
<dbReference type="GO" id="GO:0004862">
    <property type="term" value="F:cAMP-dependent protein kinase inhibitor activity"/>
    <property type="evidence" value="ECO:0007669"/>
    <property type="project" value="TreeGrafter"/>
</dbReference>
<feature type="domain" description="Cyclic nucleotide-binding" evidence="1">
    <location>
        <begin position="41"/>
        <end position="127"/>
    </location>
</feature>
<evidence type="ECO:0000313" key="2">
    <source>
        <dbReference type="EMBL" id="CCK80041.1"/>
    </source>
</evidence>
<dbReference type="PATRIC" id="fig|651182.5.peg.2245"/>
<dbReference type="PRINTS" id="PR00103">
    <property type="entry name" value="CAMPKINASE"/>
</dbReference>
<keyword evidence="3" id="KW-1185">Reference proteome</keyword>
<organism evidence="2 3">
    <name type="scientific">Desulfobacula toluolica (strain DSM 7467 / Tol2)</name>
    <dbReference type="NCBI Taxonomy" id="651182"/>
    <lineage>
        <taxon>Bacteria</taxon>
        <taxon>Pseudomonadati</taxon>
        <taxon>Thermodesulfobacteriota</taxon>
        <taxon>Desulfobacteria</taxon>
        <taxon>Desulfobacterales</taxon>
        <taxon>Desulfobacteraceae</taxon>
        <taxon>Desulfobacula</taxon>
    </lineage>
</organism>
<dbReference type="GO" id="GO:0005829">
    <property type="term" value="C:cytosol"/>
    <property type="evidence" value="ECO:0007669"/>
    <property type="project" value="TreeGrafter"/>
</dbReference>
<dbReference type="SMART" id="SM00100">
    <property type="entry name" value="cNMP"/>
    <property type="match status" value="1"/>
</dbReference>
<dbReference type="EMBL" id="FO203503">
    <property type="protein sequence ID" value="CCK80041.1"/>
    <property type="molecule type" value="Genomic_DNA"/>
</dbReference>
<evidence type="ECO:0000259" key="1">
    <source>
        <dbReference type="PROSITE" id="PS50042"/>
    </source>
</evidence>
<dbReference type="InterPro" id="IPR000595">
    <property type="entry name" value="cNMP-bd_dom"/>
</dbReference>
<dbReference type="RefSeq" id="WP_014957374.1">
    <property type="nucleotide sequence ID" value="NC_018645.1"/>
</dbReference>
<dbReference type="Gene3D" id="2.60.120.10">
    <property type="entry name" value="Jelly Rolls"/>
    <property type="match status" value="1"/>
</dbReference>
<dbReference type="GO" id="GO:0030552">
    <property type="term" value="F:cAMP binding"/>
    <property type="evidence" value="ECO:0007669"/>
    <property type="project" value="TreeGrafter"/>
</dbReference>
<dbReference type="PANTHER" id="PTHR11635">
    <property type="entry name" value="CAMP-DEPENDENT PROTEIN KINASE REGULATORY CHAIN"/>
    <property type="match status" value="1"/>
</dbReference>
<dbReference type="HOGENOM" id="CLU_075053_16_0_7"/>
<dbReference type="InterPro" id="IPR050503">
    <property type="entry name" value="cAMP-dep_PK_reg_su-like"/>
</dbReference>
<proteinExistence type="predicted"/>